<reference evidence="1" key="1">
    <citation type="submission" date="2021-01" db="EMBL/GenBank/DDBJ databases">
        <title>Genome public.</title>
        <authorList>
            <person name="Liu C."/>
            <person name="Sun Q."/>
        </authorList>
    </citation>
    <scope>NUCLEOTIDE SEQUENCE</scope>
    <source>
        <strain evidence="1">YIM B02565</strain>
    </source>
</reference>
<dbReference type="Proteomes" id="UP000623681">
    <property type="component" value="Unassembled WGS sequence"/>
</dbReference>
<comment type="caution">
    <text evidence="1">The sequence shown here is derived from an EMBL/GenBank/DDBJ whole genome shotgun (WGS) entry which is preliminary data.</text>
</comment>
<proteinExistence type="predicted"/>
<dbReference type="InterPro" id="IPR012334">
    <property type="entry name" value="Pectin_lyas_fold"/>
</dbReference>
<accession>A0A937K4F1</accession>
<name>A0A937K4F1_9CLOT</name>
<dbReference type="RefSeq" id="WP_202767937.1">
    <property type="nucleotide sequence ID" value="NZ_JAESWA010000022.1"/>
</dbReference>
<evidence type="ECO:0008006" key="3">
    <source>
        <dbReference type="Google" id="ProtNLM"/>
    </source>
</evidence>
<dbReference type="EMBL" id="JAESWA010000022">
    <property type="protein sequence ID" value="MBL4932592.1"/>
    <property type="molecule type" value="Genomic_DNA"/>
</dbReference>
<protein>
    <recommendedName>
        <fullName evidence="3">Pectate lyase superfamily protein domain-containing protein</fullName>
    </recommendedName>
</protein>
<organism evidence="1 2">
    <name type="scientific">Clostridium paridis</name>
    <dbReference type="NCBI Taxonomy" id="2803863"/>
    <lineage>
        <taxon>Bacteria</taxon>
        <taxon>Bacillati</taxon>
        <taxon>Bacillota</taxon>
        <taxon>Clostridia</taxon>
        <taxon>Eubacteriales</taxon>
        <taxon>Clostridiaceae</taxon>
        <taxon>Clostridium</taxon>
    </lineage>
</organism>
<dbReference type="Gene3D" id="2.160.20.10">
    <property type="entry name" value="Single-stranded right-handed beta-helix, Pectin lyase-like"/>
    <property type="match status" value="1"/>
</dbReference>
<keyword evidence="2" id="KW-1185">Reference proteome</keyword>
<evidence type="ECO:0000313" key="1">
    <source>
        <dbReference type="EMBL" id="MBL4932592.1"/>
    </source>
</evidence>
<sequence length="68" mass="7389">MFGAKGYGITDDTVAIQVALDYAAEAHRVSHAEFLNGRYKFSGSGSIFISKFVSLVGDKAEIKRSKTM</sequence>
<gene>
    <name evidence="1" type="ORF">JK634_12285</name>
</gene>
<dbReference type="SUPFAM" id="SSF51126">
    <property type="entry name" value="Pectin lyase-like"/>
    <property type="match status" value="1"/>
</dbReference>
<dbReference type="AlphaFoldDB" id="A0A937K4F1"/>
<evidence type="ECO:0000313" key="2">
    <source>
        <dbReference type="Proteomes" id="UP000623681"/>
    </source>
</evidence>
<dbReference type="InterPro" id="IPR011050">
    <property type="entry name" value="Pectin_lyase_fold/virulence"/>
</dbReference>